<name>A0A9N7ZAA1_PLEPL</name>
<gene>
    <name evidence="2" type="ORF">PLEPLA_LOCUS44696</name>
</gene>
<accession>A0A9N7ZAA1</accession>
<dbReference type="AlphaFoldDB" id="A0A9N7ZAA1"/>
<comment type="caution">
    <text evidence="2">The sequence shown here is derived from an EMBL/GenBank/DDBJ whole genome shotgun (WGS) entry which is preliminary data.</text>
</comment>
<dbReference type="EMBL" id="CADEAL010004317">
    <property type="protein sequence ID" value="CAB1456900.1"/>
    <property type="molecule type" value="Genomic_DNA"/>
</dbReference>
<evidence type="ECO:0000256" key="1">
    <source>
        <dbReference type="SAM" id="MobiDB-lite"/>
    </source>
</evidence>
<reference evidence="2" key="1">
    <citation type="submission" date="2020-03" db="EMBL/GenBank/DDBJ databases">
        <authorList>
            <person name="Weist P."/>
        </authorList>
    </citation>
    <scope>NUCLEOTIDE SEQUENCE</scope>
</reference>
<feature type="compositionally biased region" description="Basic and acidic residues" evidence="1">
    <location>
        <begin position="233"/>
        <end position="242"/>
    </location>
</feature>
<keyword evidence="3" id="KW-1185">Reference proteome</keyword>
<feature type="region of interest" description="Disordered" evidence="1">
    <location>
        <begin position="131"/>
        <end position="150"/>
    </location>
</feature>
<feature type="compositionally biased region" description="Basic and acidic residues" evidence="1">
    <location>
        <begin position="16"/>
        <end position="29"/>
    </location>
</feature>
<feature type="compositionally biased region" description="Low complexity" evidence="1">
    <location>
        <begin position="1"/>
        <end position="15"/>
    </location>
</feature>
<proteinExistence type="predicted"/>
<feature type="region of interest" description="Disordered" evidence="1">
    <location>
        <begin position="61"/>
        <end position="94"/>
    </location>
</feature>
<protein>
    <submittedName>
        <fullName evidence="2">Uncharacterized protein</fullName>
    </submittedName>
</protein>
<evidence type="ECO:0000313" key="3">
    <source>
        <dbReference type="Proteomes" id="UP001153269"/>
    </source>
</evidence>
<feature type="compositionally biased region" description="Gly residues" evidence="1">
    <location>
        <begin position="77"/>
        <end position="89"/>
    </location>
</feature>
<sequence>MLKGQGVQAQRQVGGSHKEEEAEKQREQHTLPAAGCSGLYRATALKRTQGQSINMTQMEAGSPAGLAHHGDTVAGESGDGGTRRGGGSLKGRSLGVDCDRQHGSLGDWCWAYGHRALKGSVDKGGTVEGVEGQLQRKHPTPPSPANKKSGYTGGAWQMAEKLKRRVLSVQGGCHRVRVAVPCHPVLRPGSTITLQQTHLQPAATAGERLAQEQAEQPAYNNVQSCANSVSPKEPPRADDRCKRGNPGSVPGKNTAKESSQDEEGTGVNHTIKTRRQRGRRAEEGPAVVITKRAEAVLSR</sequence>
<dbReference type="Proteomes" id="UP001153269">
    <property type="component" value="Unassembled WGS sequence"/>
</dbReference>
<feature type="region of interest" description="Disordered" evidence="1">
    <location>
        <begin position="1"/>
        <end position="35"/>
    </location>
</feature>
<evidence type="ECO:0000313" key="2">
    <source>
        <dbReference type="EMBL" id="CAB1456900.1"/>
    </source>
</evidence>
<feature type="region of interest" description="Disordered" evidence="1">
    <location>
        <begin position="223"/>
        <end position="286"/>
    </location>
</feature>
<organism evidence="2 3">
    <name type="scientific">Pleuronectes platessa</name>
    <name type="common">European plaice</name>
    <dbReference type="NCBI Taxonomy" id="8262"/>
    <lineage>
        <taxon>Eukaryota</taxon>
        <taxon>Metazoa</taxon>
        <taxon>Chordata</taxon>
        <taxon>Craniata</taxon>
        <taxon>Vertebrata</taxon>
        <taxon>Euteleostomi</taxon>
        <taxon>Actinopterygii</taxon>
        <taxon>Neopterygii</taxon>
        <taxon>Teleostei</taxon>
        <taxon>Neoteleostei</taxon>
        <taxon>Acanthomorphata</taxon>
        <taxon>Carangaria</taxon>
        <taxon>Pleuronectiformes</taxon>
        <taxon>Pleuronectoidei</taxon>
        <taxon>Pleuronectidae</taxon>
        <taxon>Pleuronectes</taxon>
    </lineage>
</organism>